<sequence>MKVTTISSAQGDDKYAAPSGNQKPVETGVRHLIVSDMSFLVSVVFVSRILLTRRRRPALRGLPGLHNHSLMEHSWVEQLMNVPTMKIFLRKFLQAKRPILVSLACQLGFWIKKIGGVGVWLDLLLCSQCIFDSIRKTMMLSLDHRRLSLTVHA</sequence>
<keyword evidence="4" id="KW-1185">Reference proteome</keyword>
<feature type="region of interest" description="Disordered" evidence="1">
    <location>
        <begin position="1"/>
        <end position="22"/>
    </location>
</feature>
<keyword evidence="2" id="KW-0472">Membrane</keyword>
<keyword evidence="2" id="KW-0812">Transmembrane</keyword>
<reference evidence="3 4" key="1">
    <citation type="journal article" date="2022" name="G3 (Bethesda)">
        <title>Whole-genome sequence and methylome profiling of the almond [Prunus dulcis (Mill.) D.A. Webb] cultivar 'Nonpareil'.</title>
        <authorList>
            <person name="D'Amico-Willman K.M."/>
            <person name="Ouma W.Z."/>
            <person name="Meulia T."/>
            <person name="Sideli G.M."/>
            <person name="Gradziel T.M."/>
            <person name="Fresnedo-Ramirez J."/>
        </authorList>
    </citation>
    <scope>NUCLEOTIDE SEQUENCE [LARGE SCALE GENOMIC DNA]</scope>
    <source>
        <strain evidence="3">Clone GOH B32 T37-40</strain>
    </source>
</reference>
<organism evidence="3 4">
    <name type="scientific">Prunus dulcis</name>
    <name type="common">Almond</name>
    <name type="synonym">Amygdalus dulcis</name>
    <dbReference type="NCBI Taxonomy" id="3755"/>
    <lineage>
        <taxon>Eukaryota</taxon>
        <taxon>Viridiplantae</taxon>
        <taxon>Streptophyta</taxon>
        <taxon>Embryophyta</taxon>
        <taxon>Tracheophyta</taxon>
        <taxon>Spermatophyta</taxon>
        <taxon>Magnoliopsida</taxon>
        <taxon>eudicotyledons</taxon>
        <taxon>Gunneridae</taxon>
        <taxon>Pentapetalae</taxon>
        <taxon>rosids</taxon>
        <taxon>fabids</taxon>
        <taxon>Rosales</taxon>
        <taxon>Rosaceae</taxon>
        <taxon>Amygdaloideae</taxon>
        <taxon>Amygdaleae</taxon>
        <taxon>Prunus</taxon>
    </lineage>
</organism>
<protein>
    <submittedName>
        <fullName evidence="3">Uncharacterized protein</fullName>
    </submittedName>
</protein>
<feature type="transmembrane region" description="Helical" evidence="2">
    <location>
        <begin position="32"/>
        <end position="51"/>
    </location>
</feature>
<evidence type="ECO:0000256" key="2">
    <source>
        <dbReference type="SAM" id="Phobius"/>
    </source>
</evidence>
<comment type="caution">
    <text evidence="3">The sequence shown here is derived from an EMBL/GenBank/DDBJ whole genome shotgun (WGS) entry which is preliminary data.</text>
</comment>
<evidence type="ECO:0000256" key="1">
    <source>
        <dbReference type="SAM" id="MobiDB-lite"/>
    </source>
</evidence>
<gene>
    <name evidence="3" type="ORF">L3X38_043639</name>
</gene>
<proteinExistence type="predicted"/>
<accession>A0AAD4UXG7</accession>
<dbReference type="EMBL" id="JAJFAZ020000008">
    <property type="protein sequence ID" value="KAI5314463.1"/>
    <property type="molecule type" value="Genomic_DNA"/>
</dbReference>
<name>A0AAD4UXG7_PRUDU</name>
<feature type="compositionally biased region" description="Polar residues" evidence="1">
    <location>
        <begin position="1"/>
        <end position="10"/>
    </location>
</feature>
<keyword evidence="2" id="KW-1133">Transmembrane helix</keyword>
<evidence type="ECO:0000313" key="3">
    <source>
        <dbReference type="EMBL" id="KAI5314463.1"/>
    </source>
</evidence>
<evidence type="ECO:0000313" key="4">
    <source>
        <dbReference type="Proteomes" id="UP001054821"/>
    </source>
</evidence>
<dbReference type="Proteomes" id="UP001054821">
    <property type="component" value="Chromosome 8"/>
</dbReference>
<dbReference type="AlphaFoldDB" id="A0AAD4UXG7"/>